<evidence type="ECO:0000256" key="1">
    <source>
        <dbReference type="ARBA" id="ARBA00022574"/>
    </source>
</evidence>
<dbReference type="RefSeq" id="XP_007729148.1">
    <property type="nucleotide sequence ID" value="XM_007730958.1"/>
</dbReference>
<dbReference type="eggNOG" id="ENOG502T3VQ">
    <property type="taxonomic scope" value="Eukaryota"/>
</dbReference>
<feature type="region of interest" description="Disordered" evidence="3">
    <location>
        <begin position="414"/>
        <end position="474"/>
    </location>
</feature>
<reference evidence="4 5" key="1">
    <citation type="submission" date="2013-03" db="EMBL/GenBank/DDBJ databases">
        <title>The Genome Sequence of Capronia epimyces CBS 606.96.</title>
        <authorList>
            <consortium name="The Broad Institute Genomics Platform"/>
            <person name="Cuomo C."/>
            <person name="de Hoog S."/>
            <person name="Gorbushina A."/>
            <person name="Walker B."/>
            <person name="Young S.K."/>
            <person name="Zeng Q."/>
            <person name="Gargeya S."/>
            <person name="Fitzgerald M."/>
            <person name="Haas B."/>
            <person name="Abouelleil A."/>
            <person name="Allen A.W."/>
            <person name="Alvarado L."/>
            <person name="Arachchi H.M."/>
            <person name="Berlin A.M."/>
            <person name="Chapman S.B."/>
            <person name="Gainer-Dewar J."/>
            <person name="Goldberg J."/>
            <person name="Griggs A."/>
            <person name="Gujja S."/>
            <person name="Hansen M."/>
            <person name="Howarth C."/>
            <person name="Imamovic A."/>
            <person name="Ireland A."/>
            <person name="Larimer J."/>
            <person name="McCowan C."/>
            <person name="Murphy C."/>
            <person name="Pearson M."/>
            <person name="Poon T.W."/>
            <person name="Priest M."/>
            <person name="Roberts A."/>
            <person name="Saif S."/>
            <person name="Shea T."/>
            <person name="Sisk P."/>
            <person name="Sykes S."/>
            <person name="Wortman J."/>
            <person name="Nusbaum C."/>
            <person name="Birren B."/>
        </authorList>
    </citation>
    <scope>NUCLEOTIDE SEQUENCE [LARGE SCALE GENOMIC DNA]</scope>
    <source>
        <strain evidence="4 5">CBS 606.96</strain>
    </source>
</reference>
<feature type="compositionally biased region" description="Pro residues" evidence="3">
    <location>
        <begin position="344"/>
        <end position="353"/>
    </location>
</feature>
<dbReference type="InterPro" id="IPR036322">
    <property type="entry name" value="WD40_repeat_dom_sf"/>
</dbReference>
<evidence type="ECO:0000256" key="2">
    <source>
        <dbReference type="ARBA" id="ARBA00022737"/>
    </source>
</evidence>
<dbReference type="STRING" id="1182542.W9YI80"/>
<dbReference type="GeneID" id="19164948"/>
<keyword evidence="5" id="KW-1185">Reference proteome</keyword>
<protein>
    <recommendedName>
        <fullName evidence="6">Myocyte-specific enhancer factor 2d</fullName>
    </recommendedName>
</protein>
<evidence type="ECO:0008006" key="6">
    <source>
        <dbReference type="Google" id="ProtNLM"/>
    </source>
</evidence>
<accession>W9YI80</accession>
<dbReference type="SUPFAM" id="SSF50978">
    <property type="entry name" value="WD40 repeat-like"/>
    <property type="match status" value="1"/>
</dbReference>
<dbReference type="EMBL" id="AMGY01000001">
    <property type="protein sequence ID" value="EXJ92258.1"/>
    <property type="molecule type" value="Genomic_DNA"/>
</dbReference>
<dbReference type="InterPro" id="IPR015943">
    <property type="entry name" value="WD40/YVTN_repeat-like_dom_sf"/>
</dbReference>
<name>W9YI80_9EURO</name>
<feature type="region of interest" description="Disordered" evidence="3">
    <location>
        <begin position="338"/>
        <end position="365"/>
    </location>
</feature>
<feature type="compositionally biased region" description="Low complexity" evidence="3">
    <location>
        <begin position="530"/>
        <end position="563"/>
    </location>
</feature>
<dbReference type="AlphaFoldDB" id="W9YI80"/>
<evidence type="ECO:0000313" key="4">
    <source>
        <dbReference type="EMBL" id="EXJ92258.1"/>
    </source>
</evidence>
<dbReference type="GO" id="GO:0080008">
    <property type="term" value="C:Cul4-RING E3 ubiquitin ligase complex"/>
    <property type="evidence" value="ECO:0007669"/>
    <property type="project" value="TreeGrafter"/>
</dbReference>
<feature type="compositionally biased region" description="Basic residues" evidence="3">
    <location>
        <begin position="444"/>
        <end position="465"/>
    </location>
</feature>
<feature type="region of interest" description="Disordered" evidence="3">
    <location>
        <begin position="530"/>
        <end position="582"/>
    </location>
</feature>
<dbReference type="OrthoDB" id="128867at2759"/>
<organism evidence="4 5">
    <name type="scientific">Capronia epimyces CBS 606.96</name>
    <dbReference type="NCBI Taxonomy" id="1182542"/>
    <lineage>
        <taxon>Eukaryota</taxon>
        <taxon>Fungi</taxon>
        <taxon>Dikarya</taxon>
        <taxon>Ascomycota</taxon>
        <taxon>Pezizomycotina</taxon>
        <taxon>Eurotiomycetes</taxon>
        <taxon>Chaetothyriomycetidae</taxon>
        <taxon>Chaetothyriales</taxon>
        <taxon>Herpotrichiellaceae</taxon>
        <taxon>Capronia</taxon>
    </lineage>
</organism>
<keyword evidence="2" id="KW-0677">Repeat</keyword>
<evidence type="ECO:0000256" key="3">
    <source>
        <dbReference type="SAM" id="MobiDB-lite"/>
    </source>
</evidence>
<dbReference type="HOGENOM" id="CLU_029545_0_0_1"/>
<dbReference type="PANTHER" id="PTHR44472:SF1">
    <property type="entry name" value="DDB1 AND CUL4 ASSOCIATED FACTOR 4"/>
    <property type="match status" value="1"/>
</dbReference>
<dbReference type="PANTHER" id="PTHR44472">
    <property type="entry name" value="DDB1- AND CUL4-ASSOCIATED FACTOR 4-RELATED"/>
    <property type="match status" value="1"/>
</dbReference>
<evidence type="ECO:0000313" key="5">
    <source>
        <dbReference type="Proteomes" id="UP000019478"/>
    </source>
</evidence>
<keyword evidence="1" id="KW-0853">WD repeat</keyword>
<gene>
    <name evidence="4" type="ORF">A1O3_00808</name>
</gene>
<proteinExistence type="predicted"/>
<dbReference type="Proteomes" id="UP000019478">
    <property type="component" value="Unassembled WGS sequence"/>
</dbReference>
<comment type="caution">
    <text evidence="4">The sequence shown here is derived from an EMBL/GenBank/DDBJ whole genome shotgun (WGS) entry which is preliminary data.</text>
</comment>
<dbReference type="Gene3D" id="2.130.10.10">
    <property type="entry name" value="YVTN repeat-like/Quinoprotein amine dehydrogenase"/>
    <property type="match status" value="1"/>
</dbReference>
<sequence length="639" mass="70374">MPADIPGYYYDPSTNRYFKIQANHIAPPGSNYSRQAVSAEKAIQTTQRLEEASKRSKQASTVTRSRLLHHPLLNFDRRLGNLHTNARTYVREYYGSSLSGADAFSEPLLMPPTLGYESGRADVTKQFSVEESTGTLLTALSYNSSLLCLLVAFDRPNGGVRHDSVLGDADPYDEMARNSGSSSIRWPTTYEQPDFGSGGHLYSPHRKRVLRESPKPECLVWAGPELACWSHETFGGVVAGGGANWQSELVLSRCSTSSSAAGLDMMVKLRFQSQVLDLAMSPSRTSLAIAHSAGVAVVTDVEYTQQQAWIPVHSEQMKIAFKDEHIFMSGSRSGKLIFGDIRTSPPPPPPPGSGPGRGQLSAELDSSSASLAALRIQHSSAISGIVALPDGNRVLVNGLTDMKIYDLRFISAPVPNRVHDPRPTGNHGNTLWDNIRPDKSRPDKSHRHHHRHQHHHHDHHRHRHNQSSYAPTYMPSTPVVTFDVPATRRQNRYGMAFAYDPELDLVLSASTDNYRTHRVGLWSAASGQLLQSQSQSGGQNQSWSDWPNTSQSRSQSPGQSQSQWENTSKRNRGASTAGSLTDHRFDEPVTCAAIVRVRDGPKSILLASAGNMVEWAAQGRGFEWEEDEQEEVMEAGVAL</sequence>
<dbReference type="InterPro" id="IPR052254">
    <property type="entry name" value="CUL4-DDB1_E3_ligase_receptor"/>
</dbReference>